<dbReference type="HOGENOM" id="CLU_016755_0_1_0"/>
<feature type="domain" description="Pyridine nucleotide-disulphide oxidoreductase dimerisation" evidence="15">
    <location>
        <begin position="355"/>
        <end position="463"/>
    </location>
</feature>
<dbReference type="InterPro" id="IPR023753">
    <property type="entry name" value="FAD/NAD-binding_dom"/>
</dbReference>
<keyword evidence="7 12" id="KW-0520">NAD</keyword>
<dbReference type="EC" id="1.8.1.4" evidence="2 14"/>
<dbReference type="SUPFAM" id="SSF51905">
    <property type="entry name" value="FAD/NAD(P)-binding domain"/>
    <property type="match status" value="1"/>
</dbReference>
<dbReference type="InterPro" id="IPR036188">
    <property type="entry name" value="FAD/NAD-bd_sf"/>
</dbReference>
<dbReference type="InterPro" id="IPR001100">
    <property type="entry name" value="Pyr_nuc-diS_OxRdtase"/>
</dbReference>
<comment type="similarity">
    <text evidence="1 14">Belongs to the class-I pyridine nucleotide-disulfide oxidoreductase family.</text>
</comment>
<evidence type="ECO:0000256" key="13">
    <source>
        <dbReference type="PIRSR" id="PIRSR000350-4"/>
    </source>
</evidence>
<dbReference type="KEGG" id="pbs:Plabr_4534"/>
<feature type="binding site" evidence="12">
    <location>
        <begin position="327"/>
        <end position="330"/>
    </location>
    <ligand>
        <name>FAD</name>
        <dbReference type="ChEBI" id="CHEBI:57692"/>
    </ligand>
</feature>
<dbReference type="GO" id="GO:0004148">
    <property type="term" value="F:dihydrolipoyl dehydrogenase (NADH) activity"/>
    <property type="evidence" value="ECO:0007669"/>
    <property type="project" value="UniProtKB-EC"/>
</dbReference>
<sequence length="479" mass="51532">MRDFNAMANADFHADVVVLGAGPGGYPAAFEAADHGKKTILVNDDVAPGGVCLNRGCIPSKALLHVAKLLHESHEAAEWGITFEKPKIDLDKLRDYKNGVVTGLTGGVRQLCKARKVQLEEARGTFLSSNLMELSYKDGSKKTLSFDKAIVATGSVPAMPPIFKLDDDRVMDSTGALELKDIPGKLLVIGGGYIGLEMGSVYAALGSEVTVVEMLDGLLPGADRDLVKPLQKRLEKQLHAIHLNTKVLGLEATKAGIVARLEGENAPEEETFDRVLISIGRRPNAQNIGLDKTKVQIDEKGFIKVNSKLQTDDPQIYAIGDVAGEPMLAHKATREAKVAVDVILGEPAEFDVRAIPAVVFTDPELAWCGVTEREAKEQGLDVTVVRFPWAASGRAQTIDRTEGLTKLIFENKTERILGMGIVGPGAGEMIAEGVLAVETAAVARDLAESIHAHPTLSETIMESAEGMFAQATHYYRPKK</sequence>
<keyword evidence="4 14" id="KW-0285">Flavoprotein</keyword>
<keyword evidence="18" id="KW-1185">Reference proteome</keyword>
<evidence type="ECO:0000256" key="1">
    <source>
        <dbReference type="ARBA" id="ARBA00007532"/>
    </source>
</evidence>
<dbReference type="InterPro" id="IPR006258">
    <property type="entry name" value="Lipoamide_DH"/>
</dbReference>
<dbReference type="eggNOG" id="COG1249">
    <property type="taxonomic scope" value="Bacteria"/>
</dbReference>
<feature type="binding site" evidence="12">
    <location>
        <begin position="190"/>
        <end position="197"/>
    </location>
    <ligand>
        <name>NAD(+)</name>
        <dbReference type="ChEBI" id="CHEBI:57540"/>
    </ligand>
</feature>
<dbReference type="InterPro" id="IPR016156">
    <property type="entry name" value="FAD/NAD-linked_Rdtase_dimer_sf"/>
</dbReference>
<evidence type="ECO:0000256" key="11">
    <source>
        <dbReference type="PIRSR" id="PIRSR000350-2"/>
    </source>
</evidence>
<keyword evidence="6 14" id="KW-0560">Oxidoreductase</keyword>
<evidence type="ECO:0000256" key="10">
    <source>
        <dbReference type="ARBA" id="ARBA00049187"/>
    </source>
</evidence>
<feature type="binding site" evidence="12">
    <location>
        <begin position="153"/>
        <end position="155"/>
    </location>
    <ligand>
        <name>FAD</name>
        <dbReference type="ChEBI" id="CHEBI:57692"/>
    </ligand>
</feature>
<reference evidence="18" key="1">
    <citation type="submission" date="2011-02" db="EMBL/GenBank/DDBJ databases">
        <title>The complete genome of Planctomyces brasiliensis DSM 5305.</title>
        <authorList>
            <person name="Lucas S."/>
            <person name="Copeland A."/>
            <person name="Lapidus A."/>
            <person name="Bruce D."/>
            <person name="Goodwin L."/>
            <person name="Pitluck S."/>
            <person name="Kyrpides N."/>
            <person name="Mavromatis K."/>
            <person name="Pagani I."/>
            <person name="Ivanova N."/>
            <person name="Ovchinnikova G."/>
            <person name="Lu M."/>
            <person name="Detter J.C."/>
            <person name="Han C."/>
            <person name="Land M."/>
            <person name="Hauser L."/>
            <person name="Markowitz V."/>
            <person name="Cheng J.-F."/>
            <person name="Hugenholtz P."/>
            <person name="Woyke T."/>
            <person name="Wu D."/>
            <person name="Tindall B."/>
            <person name="Pomrenke H.G."/>
            <person name="Brambilla E."/>
            <person name="Klenk H.-P."/>
            <person name="Eisen J.A."/>
        </authorList>
    </citation>
    <scope>NUCLEOTIDE SEQUENCE [LARGE SCALE GENOMIC DNA]</scope>
    <source>
        <strain evidence="18">ATCC 49424 / DSM 5305 / JCM 21570 / NBRC 103401 / IFAM 1448</strain>
    </source>
</reference>
<evidence type="ECO:0000259" key="15">
    <source>
        <dbReference type="Pfam" id="PF02852"/>
    </source>
</evidence>
<keyword evidence="12" id="KW-0547">Nucleotide-binding</keyword>
<dbReference type="EMBL" id="CP002546">
    <property type="protein sequence ID" value="ADY62105.1"/>
    <property type="molecule type" value="Genomic_DNA"/>
</dbReference>
<dbReference type="PRINTS" id="PR00411">
    <property type="entry name" value="PNDRDTASEI"/>
</dbReference>
<evidence type="ECO:0000256" key="3">
    <source>
        <dbReference type="ARBA" id="ARBA00016961"/>
    </source>
</evidence>
<dbReference type="Pfam" id="PF07992">
    <property type="entry name" value="Pyr_redox_2"/>
    <property type="match status" value="1"/>
</dbReference>
<feature type="binding site" evidence="12">
    <location>
        <position position="61"/>
    </location>
    <ligand>
        <name>FAD</name>
        <dbReference type="ChEBI" id="CHEBI:57692"/>
    </ligand>
</feature>
<evidence type="ECO:0000256" key="4">
    <source>
        <dbReference type="ARBA" id="ARBA00022630"/>
    </source>
</evidence>
<evidence type="ECO:0000256" key="8">
    <source>
        <dbReference type="ARBA" id="ARBA00023157"/>
    </source>
</evidence>
<feature type="active site" description="Proton acceptor" evidence="11">
    <location>
        <position position="453"/>
    </location>
</feature>
<organism evidence="17 18">
    <name type="scientific">Rubinisphaera brasiliensis (strain ATCC 49424 / DSM 5305 / JCM 21570 / IAM 15109 / NBRC 103401 / IFAM 1448)</name>
    <name type="common">Planctomyces brasiliensis</name>
    <dbReference type="NCBI Taxonomy" id="756272"/>
    <lineage>
        <taxon>Bacteria</taxon>
        <taxon>Pseudomonadati</taxon>
        <taxon>Planctomycetota</taxon>
        <taxon>Planctomycetia</taxon>
        <taxon>Planctomycetales</taxon>
        <taxon>Planctomycetaceae</taxon>
        <taxon>Rubinisphaera</taxon>
    </lineage>
</organism>
<dbReference type="PANTHER" id="PTHR22912">
    <property type="entry name" value="DISULFIDE OXIDOREDUCTASE"/>
    <property type="match status" value="1"/>
</dbReference>
<gene>
    <name evidence="17" type="ordered locus">Plabr_4534</name>
</gene>
<evidence type="ECO:0000256" key="6">
    <source>
        <dbReference type="ARBA" id="ARBA00023002"/>
    </source>
</evidence>
<dbReference type="GO" id="GO:0006103">
    <property type="term" value="P:2-oxoglutarate metabolic process"/>
    <property type="evidence" value="ECO:0007669"/>
    <property type="project" value="TreeGrafter"/>
</dbReference>
<feature type="binding site" evidence="12">
    <location>
        <position position="124"/>
    </location>
    <ligand>
        <name>FAD</name>
        <dbReference type="ChEBI" id="CHEBI:57692"/>
    </ligand>
</feature>
<evidence type="ECO:0000256" key="12">
    <source>
        <dbReference type="PIRSR" id="PIRSR000350-3"/>
    </source>
</evidence>
<evidence type="ECO:0000259" key="16">
    <source>
        <dbReference type="Pfam" id="PF07992"/>
    </source>
</evidence>
<evidence type="ECO:0000313" key="18">
    <source>
        <dbReference type="Proteomes" id="UP000006860"/>
    </source>
</evidence>
<feature type="domain" description="FAD/NAD(P)-binding" evidence="16">
    <location>
        <begin position="15"/>
        <end position="336"/>
    </location>
</feature>
<dbReference type="Gene3D" id="3.30.390.30">
    <property type="match status" value="1"/>
</dbReference>
<dbReference type="InterPro" id="IPR004099">
    <property type="entry name" value="Pyr_nucl-diS_OxRdtase_dimer"/>
</dbReference>
<dbReference type="Gene3D" id="3.50.50.60">
    <property type="entry name" value="FAD/NAD(P)-binding domain"/>
    <property type="match status" value="2"/>
</dbReference>
<dbReference type="PIRSF" id="PIRSF000350">
    <property type="entry name" value="Mercury_reductase_MerA"/>
    <property type="match status" value="1"/>
</dbReference>
<feature type="binding site" evidence="12">
    <location>
        <position position="280"/>
    </location>
    <ligand>
        <name>NAD(+)</name>
        <dbReference type="ChEBI" id="CHEBI:57540"/>
    </ligand>
</feature>
<dbReference type="InterPro" id="IPR012999">
    <property type="entry name" value="Pyr_OxRdtase_I_AS"/>
</dbReference>
<dbReference type="Pfam" id="PF02852">
    <property type="entry name" value="Pyr_redox_dim"/>
    <property type="match status" value="1"/>
</dbReference>
<evidence type="ECO:0000256" key="7">
    <source>
        <dbReference type="ARBA" id="ARBA00023027"/>
    </source>
</evidence>
<dbReference type="GO" id="GO:0050660">
    <property type="term" value="F:flavin adenine dinucleotide binding"/>
    <property type="evidence" value="ECO:0007669"/>
    <property type="project" value="InterPro"/>
</dbReference>
<keyword evidence="9 14" id="KW-0676">Redox-active center</keyword>
<dbReference type="PROSITE" id="PS00076">
    <property type="entry name" value="PYRIDINE_REDOX_1"/>
    <property type="match status" value="1"/>
</dbReference>
<comment type="cofactor">
    <cofactor evidence="12 14">
        <name>FAD</name>
        <dbReference type="ChEBI" id="CHEBI:57692"/>
    </cofactor>
    <text evidence="12 14">Binds 1 FAD per subunit.</text>
</comment>
<dbReference type="SUPFAM" id="SSF55424">
    <property type="entry name" value="FAD/NAD-linked reductases, dimerisation (C-terminal) domain"/>
    <property type="match status" value="1"/>
</dbReference>
<feature type="disulfide bond" description="Redox-active" evidence="13">
    <location>
        <begin position="52"/>
        <end position="57"/>
    </location>
</feature>
<evidence type="ECO:0000256" key="5">
    <source>
        <dbReference type="ARBA" id="ARBA00022827"/>
    </source>
</evidence>
<evidence type="ECO:0000256" key="9">
    <source>
        <dbReference type="ARBA" id="ARBA00023284"/>
    </source>
</evidence>
<evidence type="ECO:0000256" key="2">
    <source>
        <dbReference type="ARBA" id="ARBA00012608"/>
    </source>
</evidence>
<dbReference type="AlphaFoldDB" id="F0SMC6"/>
<comment type="miscellaneous">
    <text evidence="14">The active site is a redox-active disulfide bond.</text>
</comment>
<proteinExistence type="inferred from homology"/>
<evidence type="ECO:0000256" key="14">
    <source>
        <dbReference type="RuleBase" id="RU003692"/>
    </source>
</evidence>
<dbReference type="PRINTS" id="PR00368">
    <property type="entry name" value="FADPNR"/>
</dbReference>
<dbReference type="FunFam" id="3.30.390.30:FF:000001">
    <property type="entry name" value="Dihydrolipoyl dehydrogenase"/>
    <property type="match status" value="1"/>
</dbReference>
<feature type="binding site" evidence="12">
    <location>
        <position position="213"/>
    </location>
    <ligand>
        <name>NAD(+)</name>
        <dbReference type="ChEBI" id="CHEBI:57540"/>
    </ligand>
</feature>
<accession>F0SMC6</accession>
<protein>
    <recommendedName>
        <fullName evidence="3 14">Dihydrolipoyl dehydrogenase</fullName>
        <ecNumber evidence="2 14">1.8.1.4</ecNumber>
    </recommendedName>
</protein>
<dbReference type="PANTHER" id="PTHR22912:SF160">
    <property type="entry name" value="DIHYDROLIPOYL DEHYDROGENASE"/>
    <property type="match status" value="1"/>
</dbReference>
<keyword evidence="5 12" id="KW-0274">FAD</keyword>
<feature type="binding site" evidence="12">
    <location>
        <position position="321"/>
    </location>
    <ligand>
        <name>FAD</name>
        <dbReference type="ChEBI" id="CHEBI:57692"/>
    </ligand>
</feature>
<name>F0SMC6_RUBBR</name>
<dbReference type="Proteomes" id="UP000006860">
    <property type="component" value="Chromosome"/>
</dbReference>
<comment type="catalytic activity">
    <reaction evidence="10 14">
        <text>N(6)-[(R)-dihydrolipoyl]-L-lysyl-[protein] + NAD(+) = N(6)-[(R)-lipoyl]-L-lysyl-[protein] + NADH + H(+)</text>
        <dbReference type="Rhea" id="RHEA:15045"/>
        <dbReference type="Rhea" id="RHEA-COMP:10474"/>
        <dbReference type="Rhea" id="RHEA-COMP:10475"/>
        <dbReference type="ChEBI" id="CHEBI:15378"/>
        <dbReference type="ChEBI" id="CHEBI:57540"/>
        <dbReference type="ChEBI" id="CHEBI:57945"/>
        <dbReference type="ChEBI" id="CHEBI:83099"/>
        <dbReference type="ChEBI" id="CHEBI:83100"/>
        <dbReference type="EC" id="1.8.1.4"/>
    </reaction>
</comment>
<evidence type="ECO:0000313" key="17">
    <source>
        <dbReference type="EMBL" id="ADY62105.1"/>
    </source>
</evidence>
<dbReference type="NCBIfam" id="TIGR01350">
    <property type="entry name" value="lipoamide_DH"/>
    <property type="match status" value="1"/>
</dbReference>
<dbReference type="STRING" id="756272.Plabr_4534"/>
<keyword evidence="8" id="KW-1015">Disulfide bond</keyword>
<dbReference type="InterPro" id="IPR050151">
    <property type="entry name" value="Class-I_Pyr_Nuc-Dis_Oxidored"/>
</dbReference>